<proteinExistence type="predicted"/>
<name>A0A5J4KH64_9CHLR</name>
<keyword evidence="2" id="KW-0812">Transmembrane</keyword>
<evidence type="ECO:0000313" key="3">
    <source>
        <dbReference type="EMBL" id="GER85609.1"/>
    </source>
</evidence>
<evidence type="ECO:0000256" key="2">
    <source>
        <dbReference type="SAM" id="Phobius"/>
    </source>
</evidence>
<feature type="region of interest" description="Disordered" evidence="1">
    <location>
        <begin position="1"/>
        <end position="41"/>
    </location>
</feature>
<evidence type="ECO:0000313" key="4">
    <source>
        <dbReference type="Proteomes" id="UP000334820"/>
    </source>
</evidence>
<dbReference type="EMBL" id="BKZV01000009">
    <property type="protein sequence ID" value="GER85609.1"/>
    <property type="molecule type" value="Genomic_DNA"/>
</dbReference>
<keyword evidence="4" id="KW-1185">Reference proteome</keyword>
<feature type="region of interest" description="Disordered" evidence="1">
    <location>
        <begin position="94"/>
        <end position="134"/>
    </location>
</feature>
<evidence type="ECO:0000256" key="1">
    <source>
        <dbReference type="SAM" id="MobiDB-lite"/>
    </source>
</evidence>
<dbReference type="Proteomes" id="UP000334820">
    <property type="component" value="Unassembled WGS sequence"/>
</dbReference>
<dbReference type="AlphaFoldDB" id="A0A5J4KH64"/>
<reference evidence="3 4" key="1">
    <citation type="journal article" date="2019" name="Int. J. Syst. Evol. Microbiol.">
        <title>Thermogemmatispora aurantia sp. nov. and Thermogemmatispora argillosa sp. nov., within the class Ktedonobacteria, and emended description of the genus Thermogemmatispora.</title>
        <authorList>
            <person name="Zheng Y."/>
            <person name="Wang C.M."/>
            <person name="Sakai Y."/>
            <person name="Abe K."/>
            <person name="Yokota A."/>
            <person name="Yabe S."/>
        </authorList>
    </citation>
    <scope>NUCLEOTIDE SEQUENCE [LARGE SCALE GENOMIC DNA]</scope>
    <source>
        <strain evidence="3 4">A1-2</strain>
    </source>
</reference>
<sequence length="134" mass="14599">MEGGESVSGWGQAGSGEVGEERAGLQGEGTPSAGAVCPEAKPTDWEGRVAVWYNNSKVEVDRPWGDVPACSSWWAFIVSATWLNMIVLAHARERARARQANKQKMEESERRGGRRDQAERPEETRQERGASAGG</sequence>
<protein>
    <submittedName>
        <fullName evidence="3">Uncharacterized protein</fullName>
    </submittedName>
</protein>
<feature type="compositionally biased region" description="Basic and acidic residues" evidence="1">
    <location>
        <begin position="103"/>
        <end position="128"/>
    </location>
</feature>
<feature type="transmembrane region" description="Helical" evidence="2">
    <location>
        <begin position="73"/>
        <end position="91"/>
    </location>
</feature>
<keyword evidence="2" id="KW-1133">Transmembrane helix</keyword>
<gene>
    <name evidence="3" type="ORF">KTAU_42430</name>
</gene>
<organism evidence="3 4">
    <name type="scientific">Thermogemmatispora aurantia</name>
    <dbReference type="NCBI Taxonomy" id="2045279"/>
    <lineage>
        <taxon>Bacteria</taxon>
        <taxon>Bacillati</taxon>
        <taxon>Chloroflexota</taxon>
        <taxon>Ktedonobacteria</taxon>
        <taxon>Thermogemmatisporales</taxon>
        <taxon>Thermogemmatisporaceae</taxon>
        <taxon>Thermogemmatispora</taxon>
    </lineage>
</organism>
<accession>A0A5J4KH64</accession>
<comment type="caution">
    <text evidence="3">The sequence shown here is derived from an EMBL/GenBank/DDBJ whole genome shotgun (WGS) entry which is preliminary data.</text>
</comment>
<keyword evidence="2" id="KW-0472">Membrane</keyword>